<sequence>MAIQTQIILAFALDADDAIPNGLLDTDSKPRWPSTSRGNMTGLLQRRTTYDFNVRYSTRPTLNLSLTTTPPLLPDATEHIVSVARPPFGLVNINLVGSARILQCRCWSMVSRGLDEGIM</sequence>
<dbReference type="AlphaFoldDB" id="A0A067S3U4"/>
<dbReference type="Proteomes" id="UP000027222">
    <property type="component" value="Unassembled WGS sequence"/>
</dbReference>
<dbReference type="EMBL" id="KL142448">
    <property type="protein sequence ID" value="KDR65441.1"/>
    <property type="molecule type" value="Genomic_DNA"/>
</dbReference>
<protein>
    <submittedName>
        <fullName evidence="1">Uncharacterized protein</fullName>
    </submittedName>
</protein>
<keyword evidence="2" id="KW-1185">Reference proteome</keyword>
<reference evidence="2" key="1">
    <citation type="journal article" date="2014" name="Proc. Natl. Acad. Sci. U.S.A.">
        <title>Extensive sampling of basidiomycete genomes demonstrates inadequacy of the white-rot/brown-rot paradigm for wood decay fungi.</title>
        <authorList>
            <person name="Riley R."/>
            <person name="Salamov A.A."/>
            <person name="Brown D.W."/>
            <person name="Nagy L.G."/>
            <person name="Floudas D."/>
            <person name="Held B.W."/>
            <person name="Levasseur A."/>
            <person name="Lombard V."/>
            <person name="Morin E."/>
            <person name="Otillar R."/>
            <person name="Lindquist E.A."/>
            <person name="Sun H."/>
            <person name="LaButti K.M."/>
            <person name="Schmutz J."/>
            <person name="Jabbour D."/>
            <person name="Luo H."/>
            <person name="Baker S.E."/>
            <person name="Pisabarro A.G."/>
            <person name="Walton J.D."/>
            <person name="Blanchette R.A."/>
            <person name="Henrissat B."/>
            <person name="Martin F."/>
            <person name="Cullen D."/>
            <person name="Hibbett D.S."/>
            <person name="Grigoriev I.V."/>
        </authorList>
    </citation>
    <scope>NUCLEOTIDE SEQUENCE [LARGE SCALE GENOMIC DNA]</scope>
    <source>
        <strain evidence="2">CBS 339.88</strain>
    </source>
</reference>
<dbReference type="HOGENOM" id="CLU_2061668_0_0_1"/>
<evidence type="ECO:0000313" key="2">
    <source>
        <dbReference type="Proteomes" id="UP000027222"/>
    </source>
</evidence>
<gene>
    <name evidence="1" type="ORF">GALMADRAFT_162431</name>
</gene>
<name>A0A067S3U4_GALM3</name>
<proteinExistence type="predicted"/>
<organism evidence="1 2">
    <name type="scientific">Galerina marginata (strain CBS 339.88)</name>
    <dbReference type="NCBI Taxonomy" id="685588"/>
    <lineage>
        <taxon>Eukaryota</taxon>
        <taxon>Fungi</taxon>
        <taxon>Dikarya</taxon>
        <taxon>Basidiomycota</taxon>
        <taxon>Agaricomycotina</taxon>
        <taxon>Agaricomycetes</taxon>
        <taxon>Agaricomycetidae</taxon>
        <taxon>Agaricales</taxon>
        <taxon>Agaricineae</taxon>
        <taxon>Strophariaceae</taxon>
        <taxon>Galerina</taxon>
    </lineage>
</organism>
<evidence type="ECO:0000313" key="1">
    <source>
        <dbReference type="EMBL" id="KDR65441.1"/>
    </source>
</evidence>
<accession>A0A067S3U4</accession>